<dbReference type="InterPro" id="IPR025714">
    <property type="entry name" value="Methyltranfer_dom"/>
</dbReference>
<dbReference type="Proteomes" id="UP000051861">
    <property type="component" value="Unassembled WGS sequence"/>
</dbReference>
<dbReference type="Pfam" id="PF13847">
    <property type="entry name" value="Methyltransf_31"/>
    <property type="match status" value="1"/>
</dbReference>
<reference evidence="2 3" key="1">
    <citation type="journal article" date="2015" name="Microbiome">
        <title>Genomic resolution of linkages in carbon, nitrogen, and sulfur cycling among widespread estuary sediment bacteria.</title>
        <authorList>
            <person name="Baker B.J."/>
            <person name="Lazar C.S."/>
            <person name="Teske A.P."/>
            <person name="Dick G.J."/>
        </authorList>
    </citation>
    <scope>NUCLEOTIDE SEQUENCE [LARGE SCALE GENOMIC DNA]</scope>
    <source>
        <strain evidence="2">DG_54_3</strain>
    </source>
</reference>
<gene>
    <name evidence="2" type="ORF">AMJ44_06190</name>
</gene>
<organism evidence="2 3">
    <name type="scientific">candidate division WOR-1 bacterium DG_54_3</name>
    <dbReference type="NCBI Taxonomy" id="1703775"/>
    <lineage>
        <taxon>Bacteria</taxon>
        <taxon>Bacillati</taxon>
        <taxon>Saganbacteria</taxon>
    </lineage>
</organism>
<evidence type="ECO:0000313" key="3">
    <source>
        <dbReference type="Proteomes" id="UP000051861"/>
    </source>
</evidence>
<dbReference type="SUPFAM" id="SSF53335">
    <property type="entry name" value="S-adenosyl-L-methionine-dependent methyltransferases"/>
    <property type="match status" value="1"/>
</dbReference>
<accession>A0A0S7Y1I9</accession>
<comment type="caution">
    <text evidence="2">The sequence shown here is derived from an EMBL/GenBank/DDBJ whole genome shotgun (WGS) entry which is preliminary data.</text>
</comment>
<dbReference type="Gene3D" id="3.40.50.150">
    <property type="entry name" value="Vaccinia Virus protein VP39"/>
    <property type="match status" value="1"/>
</dbReference>
<feature type="domain" description="Methyltransferase" evidence="1">
    <location>
        <begin position="81"/>
        <end position="143"/>
    </location>
</feature>
<dbReference type="EMBL" id="LIZX01000049">
    <property type="protein sequence ID" value="KPJ68590.1"/>
    <property type="molecule type" value="Genomic_DNA"/>
</dbReference>
<sequence length="221" mass="25873">MRILPTTQAINKLVQIEFEVRKAEKEFIKPSSQRRYSIDHWSFRTRAPRKARHAITSAFLLLSHIQEAREAGGLELSPDWRCADLGSGLGMSTFSLALRFGFIKVIGYELDKKVISRAERTRQRHGIGNVRFEYKDFLEEDLSPYKLLYIYQPFFENFVEYMNLPMLETAPGTIIISRIASFFREQIFVEPFFRLIYASPKNQPSNPFLAEFYTYQRTAYG</sequence>
<evidence type="ECO:0000259" key="1">
    <source>
        <dbReference type="Pfam" id="PF13847"/>
    </source>
</evidence>
<evidence type="ECO:0000313" key="2">
    <source>
        <dbReference type="EMBL" id="KPJ68590.1"/>
    </source>
</evidence>
<protein>
    <recommendedName>
        <fullName evidence="1">Methyltransferase domain-containing protein</fullName>
    </recommendedName>
</protein>
<dbReference type="AlphaFoldDB" id="A0A0S7Y1I9"/>
<proteinExistence type="predicted"/>
<dbReference type="CDD" id="cd02440">
    <property type="entry name" value="AdoMet_MTases"/>
    <property type="match status" value="1"/>
</dbReference>
<name>A0A0S7Y1I9_UNCSA</name>
<dbReference type="InterPro" id="IPR029063">
    <property type="entry name" value="SAM-dependent_MTases_sf"/>
</dbReference>